<dbReference type="SUPFAM" id="SSF52113">
    <property type="entry name" value="BRCT domain"/>
    <property type="match status" value="4"/>
</dbReference>
<sequence length="845" mass="93713">MPDDAEDGCVPLEHPQDVLQKRLTLSTGNNALLRGLVLCSTSLSQDLRDKLNDIARSMGAIHRLDLTADVTHLIVGNIDTPKCRHTAKERPDIHVLKPEWIHALRRSYMEDQDIDVDALVQEHRLPAFYNLHVSVTGFEDIEERQNIIEKIRNNGAHYHGDLTREVTHLIVAKPKGAKYERAQSWNIKTISLKWLEESLERGMAVDESLYHPLMPLEDQGQGAFVRGYQRPPVLGKRQREESAAVPREEAGKRKMRRTASAKLADHSQNMMTSFLSHGGEESSEVANDQWTDNQQVTTPPWSATPPHRNVNISRHPSWEMRPGPHEEESGLFSGVLCLVHGHDEKKAAKIDAIITSNGGQVTRSPDALYATHSGDSSQRKVLVLPSEWTSTNKGSLPEIPSGTWLATEWWLERCIKHKAIVDPDVDILSQPHLDLPIHGFEGLKIATSGMGHDVLHISKVVKLAGASYDEVLLPRTSILVVPGTSTNSDKISYAAKHKIPVVSDAWLYSSLQHVRKLPTRDYVVAGRPKQMLDHQQLAHPSREAGLAPPQDKRRDVPPAQRLSAFRKRNVAPSLHLYQSGPVQAAQQQQATSPKRKGPFIEEDEEEEVPDNGTSTTPGLVTKNDTPSDDPPPVAVDDHILETEVAQPLQNIPPEVNASRKQSRPIPSGDMEIRSRSSSIQKDAQQVKPGEDENAETVANQVRLSGEIKSLLERQHSHSGPSSVEQPIKGRWRKDKKLGRAPSYTSNSSTSVSFRQHPNVDVAIPGPLASMMENEVPAPSQQVTYETPEAQEYRAKMSKKMGTRLMDDSIGTRVESPGLVRDVDESGSTGVGGRVRGRQRTAKNVV</sequence>
<feature type="domain" description="BRCT" evidence="3">
    <location>
        <begin position="123"/>
        <end position="212"/>
    </location>
</feature>
<keyword evidence="5" id="KW-1185">Reference proteome</keyword>
<dbReference type="Proteomes" id="UP001341245">
    <property type="component" value="Unassembled WGS sequence"/>
</dbReference>
<feature type="compositionally biased region" description="Basic residues" evidence="2">
    <location>
        <begin position="729"/>
        <end position="738"/>
    </location>
</feature>
<dbReference type="CDD" id="cd17731">
    <property type="entry name" value="BRCT_TopBP1_rpt2_like"/>
    <property type="match status" value="1"/>
</dbReference>
<dbReference type="InterPro" id="IPR001357">
    <property type="entry name" value="BRCT_dom"/>
</dbReference>
<dbReference type="CDD" id="cd17723">
    <property type="entry name" value="BRCT_Rad4_rpt4"/>
    <property type="match status" value="1"/>
</dbReference>
<feature type="compositionally biased region" description="Basic and acidic residues" evidence="2">
    <location>
        <begin position="237"/>
        <end position="252"/>
    </location>
</feature>
<feature type="domain" description="BRCT" evidence="3">
    <location>
        <begin position="327"/>
        <end position="428"/>
    </location>
</feature>
<feature type="compositionally biased region" description="Acidic residues" evidence="2">
    <location>
        <begin position="600"/>
        <end position="609"/>
    </location>
</feature>
<feature type="region of interest" description="Disordered" evidence="2">
    <location>
        <begin position="580"/>
        <end position="754"/>
    </location>
</feature>
<feature type="compositionally biased region" description="Low complexity" evidence="2">
    <location>
        <begin position="742"/>
        <end position="752"/>
    </location>
</feature>
<comment type="caution">
    <text evidence="4">The sequence shown here is derived from an EMBL/GenBank/DDBJ whole genome shotgun (WGS) entry which is preliminary data.</text>
</comment>
<feature type="region of interest" description="Disordered" evidence="2">
    <location>
        <begin position="533"/>
        <end position="556"/>
    </location>
</feature>
<keyword evidence="1" id="KW-0677">Repeat</keyword>
<dbReference type="Gene3D" id="3.40.50.10190">
    <property type="entry name" value="BRCT domain"/>
    <property type="match status" value="4"/>
</dbReference>
<dbReference type="InterPro" id="IPR059215">
    <property type="entry name" value="BRCT2_TopBP1-like"/>
</dbReference>
<dbReference type="PANTHER" id="PTHR13561:SF20">
    <property type="entry name" value="DNA TOPOISOMERASE 2-BINDING PROTEIN 1"/>
    <property type="match status" value="1"/>
</dbReference>
<dbReference type="PANTHER" id="PTHR13561">
    <property type="entry name" value="DNA REPLICATION REGULATOR DPB11-RELATED"/>
    <property type="match status" value="1"/>
</dbReference>
<evidence type="ECO:0000259" key="3">
    <source>
        <dbReference type="PROSITE" id="PS50172"/>
    </source>
</evidence>
<accession>A0ABR0TQA1</accession>
<reference evidence="4 5" key="1">
    <citation type="submission" date="2023-11" db="EMBL/GenBank/DDBJ databases">
        <title>Draft genome sequence and annotation of the polyextremotolerant black yeast-like fungus Aureobasidium pullulans NRRL 62042.</title>
        <authorList>
            <person name="Dielentheis-Frenken M.R.E."/>
            <person name="Wibberg D."/>
            <person name="Blank L.M."/>
            <person name="Tiso T."/>
        </authorList>
    </citation>
    <scope>NUCLEOTIDE SEQUENCE [LARGE SCALE GENOMIC DNA]</scope>
    <source>
        <strain evidence="4 5">NRRL 62042</strain>
    </source>
</reference>
<dbReference type="PROSITE" id="PS50172">
    <property type="entry name" value="BRCT"/>
    <property type="match status" value="4"/>
</dbReference>
<feature type="region of interest" description="Disordered" evidence="2">
    <location>
        <begin position="799"/>
        <end position="845"/>
    </location>
</feature>
<dbReference type="EMBL" id="JASGXD010000004">
    <property type="protein sequence ID" value="KAK6006292.1"/>
    <property type="molecule type" value="Genomic_DNA"/>
</dbReference>
<organism evidence="4 5">
    <name type="scientific">Aureobasidium pullulans</name>
    <name type="common">Black yeast</name>
    <name type="synonym">Pullularia pullulans</name>
    <dbReference type="NCBI Taxonomy" id="5580"/>
    <lineage>
        <taxon>Eukaryota</taxon>
        <taxon>Fungi</taxon>
        <taxon>Dikarya</taxon>
        <taxon>Ascomycota</taxon>
        <taxon>Pezizomycotina</taxon>
        <taxon>Dothideomycetes</taxon>
        <taxon>Dothideomycetidae</taxon>
        <taxon>Dothideales</taxon>
        <taxon>Saccotheciaceae</taxon>
        <taxon>Aureobasidium</taxon>
    </lineage>
</organism>
<proteinExistence type="predicted"/>
<evidence type="ECO:0000256" key="1">
    <source>
        <dbReference type="ARBA" id="ARBA00022737"/>
    </source>
</evidence>
<dbReference type="InterPro" id="IPR036420">
    <property type="entry name" value="BRCT_dom_sf"/>
</dbReference>
<feature type="domain" description="BRCT" evidence="3">
    <location>
        <begin position="440"/>
        <end position="524"/>
    </location>
</feature>
<evidence type="ECO:0000313" key="5">
    <source>
        <dbReference type="Proteomes" id="UP001341245"/>
    </source>
</evidence>
<protein>
    <recommendedName>
        <fullName evidence="3">BRCT domain-containing protein</fullName>
    </recommendedName>
</protein>
<evidence type="ECO:0000256" key="2">
    <source>
        <dbReference type="SAM" id="MobiDB-lite"/>
    </source>
</evidence>
<feature type="domain" description="BRCT" evidence="3">
    <location>
        <begin position="28"/>
        <end position="101"/>
    </location>
</feature>
<dbReference type="Pfam" id="PF12738">
    <property type="entry name" value="PTCB-BRCT"/>
    <property type="match status" value="2"/>
</dbReference>
<name>A0ABR0TQA1_AURPU</name>
<feature type="region of interest" description="Disordered" evidence="2">
    <location>
        <begin position="234"/>
        <end position="256"/>
    </location>
</feature>
<dbReference type="SMART" id="SM00292">
    <property type="entry name" value="BRCT"/>
    <property type="match status" value="4"/>
</dbReference>
<evidence type="ECO:0000313" key="4">
    <source>
        <dbReference type="EMBL" id="KAK6006292.1"/>
    </source>
</evidence>
<gene>
    <name evidence="4" type="ORF">QM012_006702</name>
</gene>
<feature type="compositionally biased region" description="Basic residues" evidence="2">
    <location>
        <begin position="834"/>
        <end position="845"/>
    </location>
</feature>